<proteinExistence type="predicted"/>
<dbReference type="SUPFAM" id="SSF103515">
    <property type="entry name" value="Autotransporter"/>
    <property type="match status" value="1"/>
</dbReference>
<accession>A0ABY5ES77</accession>
<feature type="domain" description="Autotransporter" evidence="2">
    <location>
        <begin position="1162"/>
        <end position="1435"/>
    </location>
</feature>
<keyword evidence="1" id="KW-0732">Signal</keyword>
<evidence type="ECO:0000259" key="2">
    <source>
        <dbReference type="PROSITE" id="PS51208"/>
    </source>
</evidence>
<gene>
    <name evidence="3" type="ORF">NMK50_07085</name>
</gene>
<dbReference type="InterPro" id="IPR006315">
    <property type="entry name" value="OM_autotransptr_brl_dom"/>
</dbReference>
<evidence type="ECO:0000313" key="4">
    <source>
        <dbReference type="Proteomes" id="UP001059475"/>
    </source>
</evidence>
<reference evidence="3" key="1">
    <citation type="submission" date="2022-07" db="EMBL/GenBank/DDBJ databases">
        <title>First report of Bartonella spp. in marsupials in Brazil, with a description of Bartonella harrusi sp. nov. and new proposal for taxonomic reclassification of species of the genus Bartonella.</title>
        <authorList>
            <person name="Amaral R.B."/>
        </authorList>
    </citation>
    <scope>NUCLEOTIDE SEQUENCE</scope>
    <source>
        <strain evidence="3">117A</strain>
    </source>
</reference>
<dbReference type="PROSITE" id="PS51208">
    <property type="entry name" value="AUTOTRANSPORTER"/>
    <property type="match status" value="1"/>
</dbReference>
<dbReference type="EMBL" id="CP101114">
    <property type="protein sequence ID" value="UTO27984.1"/>
    <property type="molecule type" value="Genomic_DNA"/>
</dbReference>
<dbReference type="Proteomes" id="UP001059475">
    <property type="component" value="Chromosome"/>
</dbReference>
<dbReference type="InterPro" id="IPR005546">
    <property type="entry name" value="Autotransporte_beta"/>
</dbReference>
<dbReference type="Gene3D" id="2.160.20.20">
    <property type="match status" value="2"/>
</dbReference>
<protein>
    <submittedName>
        <fullName evidence="3">Autotransporter outer membrane beta-barrel domain-containing protein</fullName>
    </submittedName>
</protein>
<dbReference type="SMART" id="SM00869">
    <property type="entry name" value="Autotransporter"/>
    <property type="match status" value="1"/>
</dbReference>
<dbReference type="Pfam" id="PF18883">
    <property type="entry name" value="AC_1"/>
    <property type="match status" value="1"/>
</dbReference>
<dbReference type="InterPro" id="IPR036709">
    <property type="entry name" value="Autotransporte_beta_dom_sf"/>
</dbReference>
<feature type="chain" id="PRO_5046250364" evidence="1">
    <location>
        <begin position="28"/>
        <end position="1435"/>
    </location>
</feature>
<name>A0ABY5ES77_9HYPH</name>
<sequence>MMSKKNLLLCTAAATVLLFGTHYNLHAESLEVSTGTSEVSNKTYETIHAKAGGKIIGKNLTIIGNKNSQGSNSLNDFVVTAEGANSSIELDNTTIKGTNPGILLGLEAKDGASIKMIGGSIATSSGIAASFKNSKNDGNKLENVTISGSSKIYVNKSTLTLNRVTVGSASDTLLIDALRLDNASIVTVSGGSFYGTVYSNSGSIITLKDNVKIKSHNFGLISESRGLISHPTKVTMTGGEVTGEHIALHTLSGHIDVTDVVLKTGGEGTGANSAGSNGIINLQNTTIEEAKIGLDAHVDGAISMTGGSITVSEIGASFTESKNDQNKLEGVKITSNSKDKPLSVGINADQESSVTLKDVTVTKAEKAISANNNSQVTVSGGVFEAEQEAVYAKQGSTIALNDNVTVTSENNGLHADGEKSQINMTEGEVTGKKAALLAENSGYIDVTDITLTAYNEGTGVSAIGPNSMINLHEKATIKEAKIGLEAKDNGVIQMTGGSITVSQIGASFENSKNDQNKLENVVIASSSDDKPIITGVSADKKSTVALKNITVQNAEKALFAHDHSQITLMGGGFFGGEILAKQDSTIALNDNVTVTSENNGLHADGEKSQITMTGGEVTGKKAALLAENSGYIDVTNVVLKTGDEGTGASAIGPNSMINLHEKATIKEARIGLEAKDNGVIQMTGGSITVSQIGASFENSKNDQNKLENVVIASSSDDKPIITGVSADKKSTVALKNITVQNAEKALFAHDHSQITLTGGGSLGGEILAKQDSTIALNNNVTVTSENNGLHADGEKSQITMTGGTIKAKEAAFVTKDGGHIDVSDISAKAQHNGIRFDGSKNDQTSEINLTNTDLLVEDGTGIVANNSSNAKLNLKDSKINADQLFVGKTHDTLKSDQIFTLTAQNSLLQGGARNDENGRTTFDLKNNTTWFVKTSTQEKDDEGNLFDIAQRARSDVSVLHLNDSKIIFQKPTENHYHTLHIGSGKPETQAVYNATGDAEIYFNAEWSDGAAIADQKTDRLLIHGDVSGTTTIYVTGNLKGGITASDFNPSNTSGVSLIQVSGNTDENSFKLTSGDIQTMGSPYKYRLAAYGPTSSYGVANETQNLLGENDHFWDFRLQRFLLPQVSSYLAMPNALFYAGFIDMAKQSTLLADLRTTGLAREEEKKNKGFFLSSYGSIATLSSQYDYETNIRYAATQAGFTASTQYGKNATLYWGLIGTYGQLSLTPKDIEDADKSTLNKWSITAYGSIERNCGFYIDTLFSYGIWKGNIATALAKNTTKVDDIKMLIASTTIGQKLTTHIKDLTFEPQAQLVYQRLIFNTFTDADNLKVDIGEPHQWLLRIGGRLTKTIVDTQKERALSFYGKLNLLQTFGDDHTIQISDTFPLDPVGPAIEGGLGINVKLSRSLALHGDINYRKKLQKTGISGTNFSGGIRYQF</sequence>
<evidence type="ECO:0000256" key="1">
    <source>
        <dbReference type="SAM" id="SignalP"/>
    </source>
</evidence>
<organism evidence="3 4">
    <name type="scientific">Bartonella harrusi</name>
    <dbReference type="NCBI Taxonomy" id="2961895"/>
    <lineage>
        <taxon>Bacteria</taxon>
        <taxon>Pseudomonadati</taxon>
        <taxon>Pseudomonadota</taxon>
        <taxon>Alphaproteobacteria</taxon>
        <taxon>Hyphomicrobiales</taxon>
        <taxon>Bartonellaceae</taxon>
        <taxon>Bartonella</taxon>
    </lineage>
</organism>
<dbReference type="InterPro" id="IPR012332">
    <property type="entry name" value="Autotransporter_pectin_lyase_C"/>
</dbReference>
<evidence type="ECO:0000313" key="3">
    <source>
        <dbReference type="EMBL" id="UTO27984.1"/>
    </source>
</evidence>
<keyword evidence="4" id="KW-1185">Reference proteome</keyword>
<feature type="signal peptide" evidence="1">
    <location>
        <begin position="1"/>
        <end position="27"/>
    </location>
</feature>
<dbReference type="InterPro" id="IPR043990">
    <property type="entry name" value="AC_1"/>
</dbReference>
<dbReference type="Gene3D" id="2.40.128.130">
    <property type="entry name" value="Autotransporter beta-domain"/>
    <property type="match status" value="1"/>
</dbReference>
<dbReference type="NCBIfam" id="TIGR01414">
    <property type="entry name" value="autotrans_barl"/>
    <property type="match status" value="1"/>
</dbReference>